<evidence type="ECO:0000313" key="6">
    <source>
        <dbReference type="EMBL" id="MER6430385.1"/>
    </source>
</evidence>
<dbReference type="Proteomes" id="UP001470023">
    <property type="component" value="Unassembled WGS sequence"/>
</dbReference>
<reference evidence="6 7" key="1">
    <citation type="submission" date="2024-06" db="EMBL/GenBank/DDBJ databases">
        <title>The Natural Products Discovery Center: Release of the First 8490 Sequenced Strains for Exploring Actinobacteria Biosynthetic Diversity.</title>
        <authorList>
            <person name="Kalkreuter E."/>
            <person name="Kautsar S.A."/>
            <person name="Yang D."/>
            <person name="Bader C.D."/>
            <person name="Teijaro C.N."/>
            <person name="Fluegel L."/>
            <person name="Davis C.M."/>
            <person name="Simpson J.R."/>
            <person name="Lauterbach L."/>
            <person name="Steele A.D."/>
            <person name="Gui C."/>
            <person name="Meng S."/>
            <person name="Li G."/>
            <person name="Viehrig K."/>
            <person name="Ye F."/>
            <person name="Su P."/>
            <person name="Kiefer A.F."/>
            <person name="Nichols A."/>
            <person name="Cepeda A.J."/>
            <person name="Yan W."/>
            <person name="Fan B."/>
            <person name="Jiang Y."/>
            <person name="Adhikari A."/>
            <person name="Zheng C.-J."/>
            <person name="Schuster L."/>
            <person name="Cowan T.M."/>
            <person name="Smanski M.J."/>
            <person name="Chevrette M.G."/>
            <person name="De Carvalho L.P.S."/>
            <person name="Shen B."/>
        </authorList>
    </citation>
    <scope>NUCLEOTIDE SEQUENCE [LARGE SCALE GENOMIC DNA]</scope>
    <source>
        <strain evidence="6 7">NPDC001166</strain>
    </source>
</reference>
<proteinExistence type="predicted"/>
<dbReference type="PANTHER" id="PTHR30055">
    <property type="entry name" value="HTH-TYPE TRANSCRIPTIONAL REGULATOR RUTR"/>
    <property type="match status" value="1"/>
</dbReference>
<evidence type="ECO:0000259" key="5">
    <source>
        <dbReference type="PROSITE" id="PS50977"/>
    </source>
</evidence>
<keyword evidence="1" id="KW-0805">Transcription regulation</keyword>
<accession>A0ABV1U9U2</accession>
<evidence type="ECO:0000256" key="2">
    <source>
        <dbReference type="ARBA" id="ARBA00023125"/>
    </source>
</evidence>
<name>A0ABV1U9U2_9ACTN</name>
<feature type="domain" description="HTH tetR-type" evidence="5">
    <location>
        <begin position="7"/>
        <end position="67"/>
    </location>
</feature>
<keyword evidence="3" id="KW-0804">Transcription</keyword>
<evidence type="ECO:0000313" key="7">
    <source>
        <dbReference type="Proteomes" id="UP001470023"/>
    </source>
</evidence>
<organism evidence="6 7">
    <name type="scientific">Streptomyces sp. 900105245</name>
    <dbReference type="NCBI Taxonomy" id="3154379"/>
    <lineage>
        <taxon>Bacteria</taxon>
        <taxon>Bacillati</taxon>
        <taxon>Actinomycetota</taxon>
        <taxon>Actinomycetes</taxon>
        <taxon>Kitasatosporales</taxon>
        <taxon>Streptomycetaceae</taxon>
        <taxon>Streptomyces</taxon>
    </lineage>
</organism>
<dbReference type="EMBL" id="JBEPAZ010000018">
    <property type="protein sequence ID" value="MER6430385.1"/>
    <property type="molecule type" value="Genomic_DNA"/>
</dbReference>
<dbReference type="InterPro" id="IPR001647">
    <property type="entry name" value="HTH_TetR"/>
</dbReference>
<evidence type="ECO:0000256" key="1">
    <source>
        <dbReference type="ARBA" id="ARBA00023015"/>
    </source>
</evidence>
<dbReference type="SUPFAM" id="SSF46689">
    <property type="entry name" value="Homeodomain-like"/>
    <property type="match status" value="1"/>
</dbReference>
<sequence>MPRPPDPAKRRDLLDRVRAYVLRNGLADLSLRPLAKALGTSDRMLLYYFGTKERMVAEALAVYERRPLLRTRELLETIGPPTTPAELRRFLEEVWRQFRDPEVRAALPLYLEIMSAGVLHPDRYGPVMRDVVVAWTDLLTSFLRDLGMDRDRARTQATLLTDACFGLLAAPLADGHWDRADQAFHALLDSLEPGWRRTA</sequence>
<comment type="caution">
    <text evidence="6">The sequence shown here is derived from an EMBL/GenBank/DDBJ whole genome shotgun (WGS) entry which is preliminary data.</text>
</comment>
<dbReference type="Gene3D" id="1.10.357.10">
    <property type="entry name" value="Tetracycline Repressor, domain 2"/>
    <property type="match status" value="1"/>
</dbReference>
<keyword evidence="7" id="KW-1185">Reference proteome</keyword>
<dbReference type="InterPro" id="IPR009057">
    <property type="entry name" value="Homeodomain-like_sf"/>
</dbReference>
<keyword evidence="2 4" id="KW-0238">DNA-binding</keyword>
<evidence type="ECO:0000256" key="4">
    <source>
        <dbReference type="PROSITE-ProRule" id="PRU00335"/>
    </source>
</evidence>
<dbReference type="RefSeq" id="WP_073893908.1">
    <property type="nucleotide sequence ID" value="NZ_JBEOZW010000002.1"/>
</dbReference>
<dbReference type="PROSITE" id="PS50977">
    <property type="entry name" value="HTH_TETR_2"/>
    <property type="match status" value="1"/>
</dbReference>
<dbReference type="PANTHER" id="PTHR30055:SF234">
    <property type="entry name" value="HTH-TYPE TRANSCRIPTIONAL REGULATOR BETI"/>
    <property type="match status" value="1"/>
</dbReference>
<feature type="DNA-binding region" description="H-T-H motif" evidence="4">
    <location>
        <begin position="30"/>
        <end position="49"/>
    </location>
</feature>
<dbReference type="InterPro" id="IPR050109">
    <property type="entry name" value="HTH-type_TetR-like_transc_reg"/>
</dbReference>
<evidence type="ECO:0000256" key="3">
    <source>
        <dbReference type="ARBA" id="ARBA00023163"/>
    </source>
</evidence>
<dbReference type="Pfam" id="PF00440">
    <property type="entry name" value="TetR_N"/>
    <property type="match status" value="1"/>
</dbReference>
<protein>
    <submittedName>
        <fullName evidence="6">TetR/AcrR family transcriptional regulator</fullName>
    </submittedName>
</protein>
<gene>
    <name evidence="6" type="ORF">ABT272_21965</name>
</gene>